<feature type="transmembrane region" description="Helical" evidence="6">
    <location>
        <begin position="113"/>
        <end position="134"/>
    </location>
</feature>
<dbReference type="GO" id="GO:0015385">
    <property type="term" value="F:sodium:proton antiporter activity"/>
    <property type="evidence" value="ECO:0007669"/>
    <property type="project" value="UniProtKB-UniRule"/>
</dbReference>
<dbReference type="GO" id="GO:0006885">
    <property type="term" value="P:regulation of pH"/>
    <property type="evidence" value="ECO:0007669"/>
    <property type="project" value="UniProtKB-UniRule"/>
</dbReference>
<evidence type="ECO:0000256" key="2">
    <source>
        <dbReference type="ARBA" id="ARBA00022475"/>
    </source>
</evidence>
<feature type="transmembrane region" description="Helical" evidence="6">
    <location>
        <begin position="358"/>
        <end position="375"/>
    </location>
</feature>
<keyword evidence="6" id="KW-0915">Sodium</keyword>
<dbReference type="Proteomes" id="UP000002744">
    <property type="component" value="Chromosome"/>
</dbReference>
<dbReference type="NCBIfam" id="TIGR00773">
    <property type="entry name" value="NhaA"/>
    <property type="match status" value="1"/>
</dbReference>
<dbReference type="GO" id="GO:0005886">
    <property type="term" value="C:plasma membrane"/>
    <property type="evidence" value="ECO:0007669"/>
    <property type="project" value="UniProtKB-SubCell"/>
</dbReference>
<evidence type="ECO:0000256" key="5">
    <source>
        <dbReference type="ARBA" id="ARBA00023136"/>
    </source>
</evidence>
<dbReference type="KEGG" id="las:CLIBASIA_01235"/>
<evidence type="ECO:0000256" key="3">
    <source>
        <dbReference type="ARBA" id="ARBA00022692"/>
    </source>
</evidence>
<dbReference type="eggNOG" id="COG3004">
    <property type="taxonomic scope" value="Bacteria"/>
</dbReference>
<feature type="transmembrane region" description="Helical" evidence="6">
    <location>
        <begin position="146"/>
        <end position="167"/>
    </location>
</feature>
<dbReference type="AlphaFoldDB" id="C6XHU2"/>
<feature type="transmembrane region" description="Helical" evidence="6">
    <location>
        <begin position="253"/>
        <end position="272"/>
    </location>
</feature>
<dbReference type="Gene3D" id="1.20.1530.10">
    <property type="entry name" value="Na+/H+ antiporter like domain"/>
    <property type="match status" value="1"/>
</dbReference>
<keyword evidence="6" id="KW-0050">Antiport</keyword>
<keyword evidence="4 6" id="KW-1133">Transmembrane helix</keyword>
<evidence type="ECO:0000313" key="8">
    <source>
        <dbReference type="Proteomes" id="UP000002744"/>
    </source>
</evidence>
<gene>
    <name evidence="6 7" type="primary">nhaA</name>
    <name evidence="7" type="ordered locus">CLIBASIA_01235</name>
</gene>
<accession>C6XHU2</accession>
<keyword evidence="3 6" id="KW-0812">Transmembrane</keyword>
<dbReference type="PANTHER" id="PTHR30341">
    <property type="entry name" value="SODIUM ION/PROTON ANTIPORTER NHAA-RELATED"/>
    <property type="match status" value="1"/>
</dbReference>
<dbReference type="Pfam" id="PF06965">
    <property type="entry name" value="Na_H_antiport_1"/>
    <property type="match status" value="1"/>
</dbReference>
<dbReference type="STRING" id="537021.CLIBASIA_01235"/>
<evidence type="ECO:0000256" key="4">
    <source>
        <dbReference type="ARBA" id="ARBA00022989"/>
    </source>
</evidence>
<comment type="catalytic activity">
    <reaction evidence="6">
        <text>Na(+)(in) + 2 H(+)(out) = Na(+)(out) + 2 H(+)(in)</text>
        <dbReference type="Rhea" id="RHEA:29251"/>
        <dbReference type="ChEBI" id="CHEBI:15378"/>
        <dbReference type="ChEBI" id="CHEBI:29101"/>
    </reaction>
</comment>
<feature type="transmembrane region" description="Helical" evidence="6">
    <location>
        <begin position="173"/>
        <end position="189"/>
    </location>
</feature>
<organism evidence="7 8">
    <name type="scientific">Liberibacter asiaticus (strain psy62)</name>
    <dbReference type="NCBI Taxonomy" id="537021"/>
    <lineage>
        <taxon>Bacteria</taxon>
        <taxon>Pseudomonadati</taxon>
        <taxon>Pseudomonadota</taxon>
        <taxon>Alphaproteobacteria</taxon>
        <taxon>Hyphomicrobiales</taxon>
        <taxon>Rhizobiaceae</taxon>
        <taxon>Liberibacter</taxon>
    </lineage>
</organism>
<reference evidence="7 8" key="2">
    <citation type="journal article" date="2011" name="Appl. Environ. Microbiol.">
        <title>Diversity and plasticity of the intracellular plant pathogen and insect symbiont, 'Candidatus Liberibacter asiaticus', revealed by hyper variable prophage genes with intragenic tandem repeats.</title>
        <authorList>
            <person name="Zhou L."/>
            <person name="Powell C.A."/>
            <person name="Hoffman M.T."/>
            <person name="Li W."/>
            <person name="Fan G."/>
            <person name="Liu B."/>
            <person name="Lin H."/>
            <person name="Duan Y."/>
        </authorList>
    </citation>
    <scope>NUCLEOTIDE SEQUENCE [LARGE SCALE GENOMIC DNA]</scope>
    <source>
        <strain evidence="8">psy62</strain>
    </source>
</reference>
<feature type="transmembrane region" description="Helical" evidence="6">
    <location>
        <begin position="284"/>
        <end position="310"/>
    </location>
</feature>
<dbReference type="HOGENOM" id="CLU_015803_1_0_5"/>
<sequence length="382" mass="42955">MTKNKFFLYRDNFTGILLISTTFITMILANISFSSAYYFDALEYKIANLTLRDWVNDILMILYFFMIGLELKHELIHGELSSWTKRSLPLLGAIGGITFPACIYMIINCHTEIYLKGWAIPTATDIAFTLGILSWIGPNIPSSLKIFFTALTMIDDFSAIAIMAIFYTQSLNLFALQVAITLIFLLFLLNRCGFTNLFIYGFLGFFLWHSIFKSGIHTTVFGVIMALLLPDIKNYHSPSNRISFYLLGDGLKSWVMPLVLPAFVFVNTGLTISTIPYTDISDPIVWGVMLGLFLGKQSGIFLFAFSTVKIGWGKLPKDTNWCLLYGGSILCGIGFTMSLFLTLQAFPNANNLQEKAKIGIILSSVISIIYAYLVFKIPLRKK</sequence>
<evidence type="ECO:0000313" key="7">
    <source>
        <dbReference type="EMBL" id="ACT56835.2"/>
    </source>
</evidence>
<feature type="transmembrane region" description="Helical" evidence="6">
    <location>
        <begin position="194"/>
        <end position="210"/>
    </location>
</feature>
<keyword evidence="6" id="KW-0406">Ion transport</keyword>
<dbReference type="SMR" id="C6XHU2"/>
<dbReference type="InterPro" id="IPR004670">
    <property type="entry name" value="NhaA"/>
</dbReference>
<dbReference type="EMBL" id="CP001677">
    <property type="protein sequence ID" value="ACT56835.2"/>
    <property type="molecule type" value="Genomic_DNA"/>
</dbReference>
<feature type="transmembrane region" description="Helical" evidence="6">
    <location>
        <begin position="88"/>
        <end position="107"/>
    </location>
</feature>
<keyword evidence="6" id="KW-0997">Cell inner membrane</keyword>
<dbReference type="InterPro" id="IPR023171">
    <property type="entry name" value="Na/H_antiporter_dom_sf"/>
</dbReference>
<keyword evidence="5 6" id="KW-0472">Membrane</keyword>
<comment type="function">
    <text evidence="6">Na(+)/H(+) antiporter that extrudes sodium in exchange for external protons.</text>
</comment>
<evidence type="ECO:0000256" key="6">
    <source>
        <dbReference type="HAMAP-Rule" id="MF_01844"/>
    </source>
</evidence>
<feature type="transmembrane region" description="Helical" evidence="6">
    <location>
        <begin position="58"/>
        <end position="76"/>
    </location>
</feature>
<keyword evidence="6" id="KW-0813">Transport</keyword>
<dbReference type="HAMAP" id="MF_01844">
    <property type="entry name" value="NhaA"/>
    <property type="match status" value="1"/>
</dbReference>
<comment type="subcellular location">
    <subcellularLocation>
        <location evidence="1 6">Cell inner membrane</location>
        <topology evidence="1 6">Multi-pass membrane protein</topology>
    </subcellularLocation>
</comment>
<dbReference type="PANTHER" id="PTHR30341:SF0">
    <property type="entry name" value="NA(+)_H(+) ANTIPORTER NHAA"/>
    <property type="match status" value="1"/>
</dbReference>
<evidence type="ECO:0000256" key="1">
    <source>
        <dbReference type="ARBA" id="ARBA00004429"/>
    </source>
</evidence>
<proteinExistence type="inferred from homology"/>
<keyword evidence="2 6" id="KW-1003">Cell membrane</keyword>
<keyword evidence="6" id="KW-0739">Sodium transport</keyword>
<reference evidence="7 8" key="1">
    <citation type="journal article" date="2009" name="Mol. Plant Microbe Interact.">
        <title>Complete genome sequence of citrus huanglongbing bacterium, 'Candidatus Liberibacter asiaticus' obtained through metagenomics.</title>
        <authorList>
            <person name="Duan Y."/>
            <person name="Zhou L."/>
            <person name="Hall D.G."/>
            <person name="Li W."/>
            <person name="Doddapaneni H."/>
            <person name="Lin H."/>
            <person name="Liu L."/>
            <person name="Vahling C.M."/>
            <person name="Gabriel D.W."/>
            <person name="Williams K.P."/>
            <person name="Dickerman A."/>
            <person name="Sun Y."/>
            <person name="Gottwald T."/>
        </authorList>
    </citation>
    <scope>NUCLEOTIDE SEQUENCE [LARGE SCALE GENOMIC DNA]</scope>
    <source>
        <strain evidence="8">psy62</strain>
    </source>
</reference>
<comment type="similarity">
    <text evidence="6">Belongs to the NhaA Na(+)/H(+) (TC 2.A.33) antiporter family.</text>
</comment>
<feature type="transmembrane region" description="Helical" evidence="6">
    <location>
        <begin position="12"/>
        <end position="38"/>
    </location>
</feature>
<protein>
    <recommendedName>
        <fullName evidence="6">Na(+)/H(+) antiporter NhaA</fullName>
    </recommendedName>
    <alternativeName>
        <fullName evidence="6">Sodium/proton antiporter NhaA</fullName>
    </alternativeName>
</protein>
<feature type="transmembrane region" description="Helical" evidence="6">
    <location>
        <begin position="322"/>
        <end position="346"/>
    </location>
</feature>
<name>C6XHU2_LIBAP</name>